<organism evidence="2 3">
    <name type="scientific">Prorocentrum cordatum</name>
    <dbReference type="NCBI Taxonomy" id="2364126"/>
    <lineage>
        <taxon>Eukaryota</taxon>
        <taxon>Sar</taxon>
        <taxon>Alveolata</taxon>
        <taxon>Dinophyceae</taxon>
        <taxon>Prorocentrales</taxon>
        <taxon>Prorocentraceae</taxon>
        <taxon>Prorocentrum</taxon>
    </lineage>
</organism>
<name>A0ABN9VHJ2_9DINO</name>
<feature type="compositionally biased region" description="Basic and acidic residues" evidence="1">
    <location>
        <begin position="49"/>
        <end position="64"/>
    </location>
</feature>
<feature type="region of interest" description="Disordered" evidence="1">
    <location>
        <begin position="19"/>
        <end position="66"/>
    </location>
</feature>
<dbReference type="EMBL" id="CAUYUJ010017157">
    <property type="protein sequence ID" value="CAK0872296.1"/>
    <property type="molecule type" value="Genomic_DNA"/>
</dbReference>
<feature type="compositionally biased region" description="Polar residues" evidence="1">
    <location>
        <begin position="19"/>
        <end position="32"/>
    </location>
</feature>
<reference evidence="2" key="1">
    <citation type="submission" date="2023-10" db="EMBL/GenBank/DDBJ databases">
        <authorList>
            <person name="Chen Y."/>
            <person name="Shah S."/>
            <person name="Dougan E. K."/>
            <person name="Thang M."/>
            <person name="Chan C."/>
        </authorList>
    </citation>
    <scope>NUCLEOTIDE SEQUENCE [LARGE SCALE GENOMIC DNA]</scope>
</reference>
<proteinExistence type="predicted"/>
<protein>
    <submittedName>
        <fullName evidence="2">Uncharacterized protein</fullName>
    </submittedName>
</protein>
<keyword evidence="3" id="KW-1185">Reference proteome</keyword>
<dbReference type="Proteomes" id="UP001189429">
    <property type="component" value="Unassembled WGS sequence"/>
</dbReference>
<evidence type="ECO:0000256" key="1">
    <source>
        <dbReference type="SAM" id="MobiDB-lite"/>
    </source>
</evidence>
<comment type="caution">
    <text evidence="2">The sequence shown here is derived from an EMBL/GenBank/DDBJ whole genome shotgun (WGS) entry which is preliminary data.</text>
</comment>
<evidence type="ECO:0000313" key="3">
    <source>
        <dbReference type="Proteomes" id="UP001189429"/>
    </source>
</evidence>
<evidence type="ECO:0000313" key="2">
    <source>
        <dbReference type="EMBL" id="CAK0872296.1"/>
    </source>
</evidence>
<accession>A0ABN9VHJ2</accession>
<gene>
    <name evidence="2" type="ORF">PCOR1329_LOCUS57803</name>
</gene>
<sequence length="216" mass="23758">MRVCFSFTLRTTKVKNGTMAMQPNRSRGNFRNTEGRKNCSKRSPRLRSSSRDGYESRVVDDLHRGSPVPVPQLSALPHEVEHRVQVALVQQLLVRLPVQQLLPRLLLHTEPQRGGVIRGRGPPLVKARDGPQRWAVCACAQPEASPLLQPGERLLLCPLQGLRRGPGRALVVPPEARDRVLHAGHPRARAWLGPCARPRGGAGARAARQRLGPSAA</sequence>